<dbReference type="SUPFAM" id="SSF48403">
    <property type="entry name" value="Ankyrin repeat"/>
    <property type="match status" value="1"/>
</dbReference>
<dbReference type="PANTHER" id="PTHR24171">
    <property type="entry name" value="ANKYRIN REPEAT DOMAIN-CONTAINING PROTEIN 39-RELATED"/>
    <property type="match status" value="1"/>
</dbReference>
<dbReference type="Pfam" id="PF12796">
    <property type="entry name" value="Ank_2"/>
    <property type="match status" value="1"/>
</dbReference>
<dbReference type="EMBL" id="JAQQWL010000005">
    <property type="protein sequence ID" value="KAK8073523.1"/>
    <property type="molecule type" value="Genomic_DNA"/>
</dbReference>
<accession>A0ABR1VQN5</accession>
<dbReference type="InterPro" id="IPR036770">
    <property type="entry name" value="Ankyrin_rpt-contain_sf"/>
</dbReference>
<feature type="repeat" description="ANK" evidence="3">
    <location>
        <begin position="52"/>
        <end position="84"/>
    </location>
</feature>
<gene>
    <name evidence="4" type="ORF">PG994_004422</name>
</gene>
<dbReference type="SMART" id="SM00248">
    <property type="entry name" value="ANK"/>
    <property type="match status" value="3"/>
</dbReference>
<proteinExistence type="predicted"/>
<name>A0ABR1VQN5_9PEZI</name>
<organism evidence="4 5">
    <name type="scientific">Apiospora phragmitis</name>
    <dbReference type="NCBI Taxonomy" id="2905665"/>
    <lineage>
        <taxon>Eukaryota</taxon>
        <taxon>Fungi</taxon>
        <taxon>Dikarya</taxon>
        <taxon>Ascomycota</taxon>
        <taxon>Pezizomycotina</taxon>
        <taxon>Sordariomycetes</taxon>
        <taxon>Xylariomycetidae</taxon>
        <taxon>Amphisphaeriales</taxon>
        <taxon>Apiosporaceae</taxon>
        <taxon>Apiospora</taxon>
    </lineage>
</organism>
<keyword evidence="5" id="KW-1185">Reference proteome</keyword>
<protein>
    <recommendedName>
        <fullName evidence="6">Ankyrin repeat protein</fullName>
    </recommendedName>
</protein>
<sequence>MLLAKGADINKSARRGIAFTPLQQACNIGTHSMVEFLLQNGAEVNSPGAKQSGGTALQLAAKCGSLKMAELLLQLGADVHAPAPEFGRGHTAFEWAAKEGRYHILLLLWSTAPREGFTTEILQSAHELARENGHRGCDDIITSMLHDASLGKLNPGS</sequence>
<feature type="repeat" description="ANK" evidence="3">
    <location>
        <begin position="17"/>
        <end position="49"/>
    </location>
</feature>
<keyword evidence="1" id="KW-0677">Repeat</keyword>
<dbReference type="InterPro" id="IPR002110">
    <property type="entry name" value="Ankyrin_rpt"/>
</dbReference>
<dbReference type="RefSeq" id="XP_066717998.1">
    <property type="nucleotide sequence ID" value="XM_066855831.1"/>
</dbReference>
<evidence type="ECO:0008006" key="6">
    <source>
        <dbReference type="Google" id="ProtNLM"/>
    </source>
</evidence>
<reference evidence="4 5" key="1">
    <citation type="submission" date="2023-01" db="EMBL/GenBank/DDBJ databases">
        <title>Analysis of 21 Apiospora genomes using comparative genomics revels a genus with tremendous synthesis potential of carbohydrate active enzymes and secondary metabolites.</title>
        <authorList>
            <person name="Sorensen T."/>
        </authorList>
    </citation>
    <scope>NUCLEOTIDE SEQUENCE [LARGE SCALE GENOMIC DNA]</scope>
    <source>
        <strain evidence="4 5">CBS 135458</strain>
    </source>
</reference>
<dbReference type="GeneID" id="92088894"/>
<comment type="caution">
    <text evidence="4">The sequence shown here is derived from an EMBL/GenBank/DDBJ whole genome shotgun (WGS) entry which is preliminary data.</text>
</comment>
<evidence type="ECO:0000256" key="2">
    <source>
        <dbReference type="ARBA" id="ARBA00023043"/>
    </source>
</evidence>
<evidence type="ECO:0000256" key="3">
    <source>
        <dbReference type="PROSITE-ProRule" id="PRU00023"/>
    </source>
</evidence>
<evidence type="ECO:0000313" key="5">
    <source>
        <dbReference type="Proteomes" id="UP001480595"/>
    </source>
</evidence>
<evidence type="ECO:0000313" key="4">
    <source>
        <dbReference type="EMBL" id="KAK8073523.1"/>
    </source>
</evidence>
<evidence type="ECO:0000256" key="1">
    <source>
        <dbReference type="ARBA" id="ARBA00022737"/>
    </source>
</evidence>
<keyword evidence="2 3" id="KW-0040">ANK repeat</keyword>
<dbReference type="Gene3D" id="1.25.40.20">
    <property type="entry name" value="Ankyrin repeat-containing domain"/>
    <property type="match status" value="1"/>
</dbReference>
<dbReference type="Proteomes" id="UP001480595">
    <property type="component" value="Unassembled WGS sequence"/>
</dbReference>
<dbReference type="PROSITE" id="PS50088">
    <property type="entry name" value="ANK_REPEAT"/>
    <property type="match status" value="2"/>
</dbReference>
<dbReference type="PROSITE" id="PS50297">
    <property type="entry name" value="ANK_REP_REGION"/>
    <property type="match status" value="2"/>
</dbReference>